<dbReference type="AlphaFoldDB" id="A0A1H1UUY8"/>
<comment type="subcellular location">
    <subcellularLocation>
        <location evidence="1 11">Cytoplasm</location>
    </subcellularLocation>
</comment>
<evidence type="ECO:0000256" key="4">
    <source>
        <dbReference type="ARBA" id="ARBA00022723"/>
    </source>
</evidence>
<dbReference type="STRING" id="117157.SAMN04489717_3787"/>
<keyword evidence="7 11" id="KW-0805">Transcription regulation</keyword>
<dbReference type="GO" id="GO:0035731">
    <property type="term" value="F:dinitrosyl-iron complex binding"/>
    <property type="evidence" value="ECO:0007669"/>
    <property type="project" value="UniProtKB-UniRule"/>
</dbReference>
<evidence type="ECO:0000259" key="13">
    <source>
        <dbReference type="PROSITE" id="PS51674"/>
    </source>
</evidence>
<dbReference type="GO" id="GO:0003677">
    <property type="term" value="F:DNA binding"/>
    <property type="evidence" value="ECO:0007669"/>
    <property type="project" value="UniProtKB-UniRule"/>
</dbReference>
<dbReference type="Proteomes" id="UP000198983">
    <property type="component" value="Chromosome I"/>
</dbReference>
<dbReference type="PROSITE" id="PS51674">
    <property type="entry name" value="4FE4S_WBL"/>
    <property type="match status" value="1"/>
</dbReference>
<comment type="function">
    <text evidence="11">Acts as a transcriptional regulator. Probably redox-responsive. The apo- but not holo-form probably binds DNA.</text>
</comment>
<dbReference type="GO" id="GO:0051539">
    <property type="term" value="F:4 iron, 4 sulfur cluster binding"/>
    <property type="evidence" value="ECO:0007669"/>
    <property type="project" value="UniProtKB-UniRule"/>
</dbReference>
<dbReference type="EMBL" id="LT629732">
    <property type="protein sequence ID" value="SDS76332.1"/>
    <property type="molecule type" value="Genomic_DNA"/>
</dbReference>
<keyword evidence="15" id="KW-1185">Reference proteome</keyword>
<evidence type="ECO:0000256" key="7">
    <source>
        <dbReference type="ARBA" id="ARBA00023015"/>
    </source>
</evidence>
<evidence type="ECO:0000256" key="10">
    <source>
        <dbReference type="ARBA" id="ARBA00023163"/>
    </source>
</evidence>
<keyword evidence="8 11" id="KW-0238">DNA-binding</keyword>
<organism evidence="14 15">
    <name type="scientific">Actinopolymorpha singaporensis</name>
    <dbReference type="NCBI Taxonomy" id="117157"/>
    <lineage>
        <taxon>Bacteria</taxon>
        <taxon>Bacillati</taxon>
        <taxon>Actinomycetota</taxon>
        <taxon>Actinomycetes</taxon>
        <taxon>Propionibacteriales</taxon>
        <taxon>Actinopolymorphaceae</taxon>
        <taxon>Actinopolymorpha</taxon>
    </lineage>
</organism>
<evidence type="ECO:0000256" key="8">
    <source>
        <dbReference type="ARBA" id="ARBA00023125"/>
    </source>
</evidence>
<comment type="similarity">
    <text evidence="2 11">Belongs to the WhiB family.</text>
</comment>
<evidence type="ECO:0000256" key="6">
    <source>
        <dbReference type="ARBA" id="ARBA00023014"/>
    </source>
</evidence>
<gene>
    <name evidence="11" type="primary">whiB</name>
    <name evidence="14" type="ORF">SAMN04489717_3787</name>
</gene>
<keyword evidence="10 11" id="KW-0804">Transcription</keyword>
<keyword evidence="4 11" id="KW-0479">Metal-binding</keyword>
<dbReference type="GO" id="GO:0005737">
    <property type="term" value="C:cytoplasm"/>
    <property type="evidence" value="ECO:0007669"/>
    <property type="project" value="UniProtKB-SubCell"/>
</dbReference>
<dbReference type="Pfam" id="PF02467">
    <property type="entry name" value="Whib"/>
    <property type="match status" value="1"/>
</dbReference>
<dbReference type="GO" id="GO:0045454">
    <property type="term" value="P:cell redox homeostasis"/>
    <property type="evidence" value="ECO:0007669"/>
    <property type="project" value="TreeGrafter"/>
</dbReference>
<dbReference type="InterPro" id="IPR003482">
    <property type="entry name" value="Whib"/>
</dbReference>
<feature type="binding site" evidence="11">
    <location>
        <position position="64"/>
    </location>
    <ligand>
        <name>[4Fe-4S] cluster</name>
        <dbReference type="ChEBI" id="CHEBI:49883"/>
    </ligand>
</feature>
<sequence>MPNRRRAVPGGRNNTARRAAAWTRWHEYAACVGQPSGLFYGRESETAAERVAREQTALAVCERCPVRRQCRAHAMTLPETYGVWGGTTEAHRRKSRHWSKGQPFDTSGRAS</sequence>
<evidence type="ECO:0000256" key="3">
    <source>
        <dbReference type="ARBA" id="ARBA00022485"/>
    </source>
</evidence>
<feature type="binding site" evidence="11">
    <location>
        <position position="61"/>
    </location>
    <ligand>
        <name>[4Fe-4S] cluster</name>
        <dbReference type="ChEBI" id="CHEBI:49883"/>
    </ligand>
</feature>
<protein>
    <recommendedName>
        <fullName evidence="11">Transcriptional regulator WhiB</fullName>
    </recommendedName>
</protein>
<evidence type="ECO:0000313" key="14">
    <source>
        <dbReference type="EMBL" id="SDS76332.1"/>
    </source>
</evidence>
<evidence type="ECO:0000256" key="2">
    <source>
        <dbReference type="ARBA" id="ARBA00006597"/>
    </source>
</evidence>
<keyword evidence="5 11" id="KW-0408">Iron</keyword>
<feature type="region of interest" description="Disordered" evidence="12">
    <location>
        <begin position="88"/>
        <end position="111"/>
    </location>
</feature>
<evidence type="ECO:0000256" key="1">
    <source>
        <dbReference type="ARBA" id="ARBA00004496"/>
    </source>
</evidence>
<keyword evidence="9 11" id="KW-1015">Disulfide bond</keyword>
<proteinExistence type="inferred from homology"/>
<evidence type="ECO:0000313" key="15">
    <source>
        <dbReference type="Proteomes" id="UP000198983"/>
    </source>
</evidence>
<keyword evidence="11" id="KW-0963">Cytoplasm</keyword>
<feature type="binding site" evidence="11">
    <location>
        <position position="70"/>
    </location>
    <ligand>
        <name>[4Fe-4S] cluster</name>
        <dbReference type="ChEBI" id="CHEBI:49883"/>
    </ligand>
</feature>
<keyword evidence="3 11" id="KW-0004">4Fe-4S</keyword>
<comment type="PTM">
    <text evidence="11">Upon Fe-S cluster removal intramolecular disulfide bonds are formed.</text>
</comment>
<accession>A0A1H1UUY8</accession>
<dbReference type="GO" id="GO:0046872">
    <property type="term" value="F:metal ion binding"/>
    <property type="evidence" value="ECO:0007669"/>
    <property type="project" value="UniProtKB-KW"/>
</dbReference>
<reference evidence="14 15" key="1">
    <citation type="submission" date="2016-10" db="EMBL/GenBank/DDBJ databases">
        <authorList>
            <person name="de Groot N.N."/>
        </authorList>
    </citation>
    <scope>NUCLEOTIDE SEQUENCE [LARGE SCALE GENOMIC DNA]</scope>
    <source>
        <strain evidence="14 15">DSM 22024</strain>
    </source>
</reference>
<dbReference type="PANTHER" id="PTHR38839">
    <property type="entry name" value="TRANSCRIPTIONAL REGULATOR WHID-RELATED"/>
    <property type="match status" value="1"/>
</dbReference>
<keyword evidence="6 11" id="KW-0411">Iron-sulfur</keyword>
<dbReference type="InterPro" id="IPR034768">
    <property type="entry name" value="4FE4S_WBL"/>
</dbReference>
<name>A0A1H1UUY8_9ACTN</name>
<feature type="binding site" evidence="11">
    <location>
        <position position="31"/>
    </location>
    <ligand>
        <name>[4Fe-4S] cluster</name>
        <dbReference type="ChEBI" id="CHEBI:49883"/>
    </ligand>
</feature>
<comment type="cofactor">
    <cofactor evidence="11">
        <name>[4Fe-4S] cluster</name>
        <dbReference type="ChEBI" id="CHEBI:49883"/>
    </cofactor>
    <text evidence="11">Binds 1 [4Fe-4S] cluster per subunit. Following nitrosylation of the [4Fe-4S] cluster binds 1 [4Fe-8(NO)] cluster per subunit.</text>
</comment>
<comment type="PTM">
    <text evidence="11">The Fe-S cluster can be nitrosylated by nitric oxide (NO).</text>
</comment>
<dbReference type="HAMAP" id="MF_01479">
    <property type="entry name" value="WhiB"/>
    <property type="match status" value="1"/>
</dbReference>
<feature type="domain" description="4Fe-4S Wbl-type" evidence="13">
    <location>
        <begin position="30"/>
        <end position="94"/>
    </location>
</feature>
<evidence type="ECO:0000256" key="11">
    <source>
        <dbReference type="HAMAP-Rule" id="MF_01479"/>
    </source>
</evidence>
<dbReference type="OrthoDB" id="4954884at2"/>
<dbReference type="GO" id="GO:0045892">
    <property type="term" value="P:negative regulation of DNA-templated transcription"/>
    <property type="evidence" value="ECO:0007669"/>
    <property type="project" value="TreeGrafter"/>
</dbReference>
<evidence type="ECO:0000256" key="9">
    <source>
        <dbReference type="ARBA" id="ARBA00023157"/>
    </source>
</evidence>
<evidence type="ECO:0000256" key="12">
    <source>
        <dbReference type="SAM" id="MobiDB-lite"/>
    </source>
</evidence>
<evidence type="ECO:0000256" key="5">
    <source>
        <dbReference type="ARBA" id="ARBA00023004"/>
    </source>
</evidence>
<dbReference type="GO" id="GO:0047134">
    <property type="term" value="F:protein-disulfide reductase [NAD(P)H] activity"/>
    <property type="evidence" value="ECO:0007669"/>
    <property type="project" value="TreeGrafter"/>
</dbReference>